<sequence>MSIFVTTQCFLLEKSGLFSFHQLKSWYSNDLLMNSLVHIASTDDGKYMSLAPPNTLQQH</sequence>
<evidence type="ECO:0000313" key="2">
    <source>
        <dbReference type="Proteomes" id="UP001331761"/>
    </source>
</evidence>
<dbReference type="EMBL" id="WIXE01007449">
    <property type="protein sequence ID" value="KAK5980413.1"/>
    <property type="molecule type" value="Genomic_DNA"/>
</dbReference>
<protein>
    <submittedName>
        <fullName evidence="1">Uncharacterized protein</fullName>
    </submittedName>
</protein>
<comment type="caution">
    <text evidence="1">The sequence shown here is derived from an EMBL/GenBank/DDBJ whole genome shotgun (WGS) entry which is preliminary data.</text>
</comment>
<name>A0AAN8G459_TRICO</name>
<dbReference type="AlphaFoldDB" id="A0AAN8G459"/>
<proteinExistence type="predicted"/>
<organism evidence="1 2">
    <name type="scientific">Trichostrongylus colubriformis</name>
    <name type="common">Black scour worm</name>
    <dbReference type="NCBI Taxonomy" id="6319"/>
    <lineage>
        <taxon>Eukaryota</taxon>
        <taxon>Metazoa</taxon>
        <taxon>Ecdysozoa</taxon>
        <taxon>Nematoda</taxon>
        <taxon>Chromadorea</taxon>
        <taxon>Rhabditida</taxon>
        <taxon>Rhabditina</taxon>
        <taxon>Rhabditomorpha</taxon>
        <taxon>Strongyloidea</taxon>
        <taxon>Trichostrongylidae</taxon>
        <taxon>Trichostrongylus</taxon>
    </lineage>
</organism>
<accession>A0AAN8G459</accession>
<dbReference type="Proteomes" id="UP001331761">
    <property type="component" value="Unassembled WGS sequence"/>
</dbReference>
<gene>
    <name evidence="1" type="ORF">GCK32_020692</name>
</gene>
<reference evidence="1 2" key="1">
    <citation type="submission" date="2019-10" db="EMBL/GenBank/DDBJ databases">
        <title>Assembly and Annotation for the nematode Trichostrongylus colubriformis.</title>
        <authorList>
            <person name="Martin J."/>
        </authorList>
    </citation>
    <scope>NUCLEOTIDE SEQUENCE [LARGE SCALE GENOMIC DNA]</scope>
    <source>
        <strain evidence="1">G859</strain>
        <tissue evidence="1">Whole worm</tissue>
    </source>
</reference>
<keyword evidence="2" id="KW-1185">Reference proteome</keyword>
<evidence type="ECO:0000313" key="1">
    <source>
        <dbReference type="EMBL" id="KAK5980413.1"/>
    </source>
</evidence>